<keyword evidence="2 5" id="KW-0547">Nucleotide-binding</keyword>
<dbReference type="PANTHER" id="PTHR45991">
    <property type="entry name" value="PACHYTENE CHECKPOINT PROTEIN 2"/>
    <property type="match status" value="1"/>
</dbReference>
<sequence>MSNAAPVKQRDRGNWALHTFYVECQVRPDVQPNVRNLIQVVGTALASQPVLYKDWVYNQPEELAHPLADQLTRVRVWCPTLGNAPSWPTQFAQLDFVIYHPHTTEAAAELDEEGTTTLFHTTTLPHARFDGLWSSLAFEESIPDRVLRLMTTVWQFAHNNVDPDVVTNNRFVLLHGPPGTGKTTLCRALAQRWAVGLQPSHRLAAGKESGNNQGPAGVVSARPVYLCEINSHALFSKWFSESGKLVAQAFSKLQELAEAGPVLVLIDEVESLATSRAQSAARGNEPSDAVRVVNSVLTELDKLKYLPNVMVLATSNLTQCIDEALLDRADLSLYIGLPSPRAIRRILESCIVELGRQGLLCSPGPPFSPGSDPAVAGDHPTPELVAAVNQCQGLSGRAIRKLPIRTFACLTRPTPITVAEFLITLTAEAEEMSQARRPAEAFPDVGLTLK</sequence>
<dbReference type="GO" id="GO:0005524">
    <property type="term" value="F:ATP binding"/>
    <property type="evidence" value="ECO:0007669"/>
    <property type="project" value="UniProtKB-KW"/>
</dbReference>
<dbReference type="GO" id="GO:0016887">
    <property type="term" value="F:ATP hydrolysis activity"/>
    <property type="evidence" value="ECO:0007669"/>
    <property type="project" value="InterPro"/>
</dbReference>
<evidence type="ECO:0000256" key="1">
    <source>
        <dbReference type="ARBA" id="ARBA00007271"/>
    </source>
</evidence>
<comment type="similarity">
    <text evidence="1">Belongs to the AAA ATPase family. PCH2 subfamily.</text>
</comment>
<name>A0A9W7ZP27_9FUNG</name>
<protein>
    <recommendedName>
        <fullName evidence="6">AAA+ ATPase domain-containing protein</fullName>
    </recommendedName>
</protein>
<dbReference type="PANTHER" id="PTHR45991:SF1">
    <property type="entry name" value="PACHYTENE CHECKPOINT PROTEIN 2 HOMOLOG"/>
    <property type="match status" value="1"/>
</dbReference>
<keyword evidence="4" id="KW-0469">Meiosis</keyword>
<dbReference type="InterPro" id="IPR003593">
    <property type="entry name" value="AAA+_ATPase"/>
</dbReference>
<dbReference type="SUPFAM" id="SSF52540">
    <property type="entry name" value="P-loop containing nucleoside triphosphate hydrolases"/>
    <property type="match status" value="1"/>
</dbReference>
<dbReference type="Pfam" id="PF00004">
    <property type="entry name" value="AAA"/>
    <property type="match status" value="1"/>
</dbReference>
<dbReference type="InterPro" id="IPR027417">
    <property type="entry name" value="P-loop_NTPase"/>
</dbReference>
<keyword evidence="8" id="KW-1185">Reference proteome</keyword>
<organism evidence="7 8">
    <name type="scientific">Tieghemiomyces parasiticus</name>
    <dbReference type="NCBI Taxonomy" id="78921"/>
    <lineage>
        <taxon>Eukaryota</taxon>
        <taxon>Fungi</taxon>
        <taxon>Fungi incertae sedis</taxon>
        <taxon>Zoopagomycota</taxon>
        <taxon>Kickxellomycotina</taxon>
        <taxon>Dimargaritomycetes</taxon>
        <taxon>Dimargaritales</taxon>
        <taxon>Dimargaritaceae</taxon>
        <taxon>Tieghemiomyces</taxon>
    </lineage>
</organism>
<dbReference type="PROSITE" id="PS00674">
    <property type="entry name" value="AAA"/>
    <property type="match status" value="1"/>
</dbReference>
<dbReference type="Gene3D" id="3.40.50.300">
    <property type="entry name" value="P-loop containing nucleotide triphosphate hydrolases"/>
    <property type="match status" value="1"/>
</dbReference>
<evidence type="ECO:0000313" key="8">
    <source>
        <dbReference type="Proteomes" id="UP001150569"/>
    </source>
</evidence>
<dbReference type="GO" id="GO:0005634">
    <property type="term" value="C:nucleus"/>
    <property type="evidence" value="ECO:0007669"/>
    <property type="project" value="TreeGrafter"/>
</dbReference>
<reference evidence="7" key="1">
    <citation type="submission" date="2022-07" db="EMBL/GenBank/DDBJ databases">
        <title>Phylogenomic reconstructions and comparative analyses of Kickxellomycotina fungi.</title>
        <authorList>
            <person name="Reynolds N.K."/>
            <person name="Stajich J.E."/>
            <person name="Barry K."/>
            <person name="Grigoriev I.V."/>
            <person name="Crous P."/>
            <person name="Smith M.E."/>
        </authorList>
    </citation>
    <scope>NUCLEOTIDE SEQUENCE</scope>
    <source>
        <strain evidence="7">RSA 861</strain>
    </source>
</reference>
<feature type="domain" description="AAA+ ATPase" evidence="6">
    <location>
        <begin position="168"/>
        <end position="339"/>
    </location>
</feature>
<evidence type="ECO:0000256" key="5">
    <source>
        <dbReference type="RuleBase" id="RU003651"/>
    </source>
</evidence>
<dbReference type="Proteomes" id="UP001150569">
    <property type="component" value="Unassembled WGS sequence"/>
</dbReference>
<dbReference type="GO" id="GO:0005694">
    <property type="term" value="C:chromosome"/>
    <property type="evidence" value="ECO:0007669"/>
    <property type="project" value="TreeGrafter"/>
</dbReference>
<dbReference type="InterPro" id="IPR003959">
    <property type="entry name" value="ATPase_AAA_core"/>
</dbReference>
<proteinExistence type="inferred from homology"/>
<accession>A0A9W7ZP27</accession>
<dbReference type="Pfam" id="PF23242">
    <property type="entry name" value="AAA_lid_TRIP13_C"/>
    <property type="match status" value="1"/>
</dbReference>
<evidence type="ECO:0000256" key="2">
    <source>
        <dbReference type="ARBA" id="ARBA00022741"/>
    </source>
</evidence>
<dbReference type="AlphaFoldDB" id="A0A9W7ZP27"/>
<dbReference type="SMART" id="SM00382">
    <property type="entry name" value="AAA"/>
    <property type="match status" value="1"/>
</dbReference>
<evidence type="ECO:0000259" key="6">
    <source>
        <dbReference type="SMART" id="SM00382"/>
    </source>
</evidence>
<evidence type="ECO:0000256" key="3">
    <source>
        <dbReference type="ARBA" id="ARBA00022840"/>
    </source>
</evidence>
<dbReference type="InterPro" id="IPR044539">
    <property type="entry name" value="Pch2-like"/>
</dbReference>
<gene>
    <name evidence="7" type="ORF">IWQ60_011079</name>
</gene>
<keyword evidence="3 5" id="KW-0067">ATP-binding</keyword>
<dbReference type="InterPro" id="IPR058249">
    <property type="entry name" value="Pch2_C"/>
</dbReference>
<evidence type="ECO:0000256" key="4">
    <source>
        <dbReference type="ARBA" id="ARBA00023254"/>
    </source>
</evidence>
<dbReference type="EMBL" id="JANBPT010001175">
    <property type="protein sequence ID" value="KAJ1909597.1"/>
    <property type="molecule type" value="Genomic_DNA"/>
</dbReference>
<evidence type="ECO:0000313" key="7">
    <source>
        <dbReference type="EMBL" id="KAJ1909597.1"/>
    </source>
</evidence>
<dbReference type="GO" id="GO:0051598">
    <property type="term" value="P:meiotic recombination checkpoint signaling"/>
    <property type="evidence" value="ECO:0007669"/>
    <property type="project" value="TreeGrafter"/>
</dbReference>
<dbReference type="GO" id="GO:0007131">
    <property type="term" value="P:reciprocal meiotic recombination"/>
    <property type="evidence" value="ECO:0007669"/>
    <property type="project" value="TreeGrafter"/>
</dbReference>
<dbReference type="InterPro" id="IPR003960">
    <property type="entry name" value="ATPase_AAA_CS"/>
</dbReference>
<comment type="caution">
    <text evidence="7">The sequence shown here is derived from an EMBL/GenBank/DDBJ whole genome shotgun (WGS) entry which is preliminary data.</text>
</comment>
<dbReference type="OrthoDB" id="10042665at2759"/>